<sequence>MDHLQCIGIATRTMTLRIPIQVMAHRPNAPKAMLRASITDEREEGYLHGQSSDTIMDMTESALQGPEPELDSIDDKPVEADAEARRAKLTTASMSRPELSKKSWANLLWATIDCNAYTIIDTIQHQHGSCAVSSLGSISGGQLQSKQQAPCQYSTRCQGSSRWDVGGAAAAD</sequence>
<evidence type="ECO:0000313" key="1">
    <source>
        <dbReference type="EMBL" id="KIM28372.1"/>
    </source>
</evidence>
<name>A0A0C2XGX2_SERVB</name>
<reference evidence="1 2" key="1">
    <citation type="submission" date="2014-04" db="EMBL/GenBank/DDBJ databases">
        <authorList>
            <consortium name="DOE Joint Genome Institute"/>
            <person name="Kuo A."/>
            <person name="Zuccaro A."/>
            <person name="Kohler A."/>
            <person name="Nagy L.G."/>
            <person name="Floudas D."/>
            <person name="Copeland A."/>
            <person name="Barry K.W."/>
            <person name="Cichocki N."/>
            <person name="Veneault-Fourrey C."/>
            <person name="LaButti K."/>
            <person name="Lindquist E.A."/>
            <person name="Lipzen A."/>
            <person name="Lundell T."/>
            <person name="Morin E."/>
            <person name="Murat C."/>
            <person name="Sun H."/>
            <person name="Tunlid A."/>
            <person name="Henrissat B."/>
            <person name="Grigoriev I.V."/>
            <person name="Hibbett D.S."/>
            <person name="Martin F."/>
            <person name="Nordberg H.P."/>
            <person name="Cantor M.N."/>
            <person name="Hua S.X."/>
        </authorList>
    </citation>
    <scope>NUCLEOTIDE SEQUENCE [LARGE SCALE GENOMIC DNA]</scope>
    <source>
        <strain evidence="1 2">MAFF 305830</strain>
    </source>
</reference>
<dbReference type="HOGENOM" id="CLU_1556209_0_0_1"/>
<dbReference type="EMBL" id="KN824293">
    <property type="protein sequence ID" value="KIM28372.1"/>
    <property type="molecule type" value="Genomic_DNA"/>
</dbReference>
<keyword evidence="2" id="KW-1185">Reference proteome</keyword>
<dbReference type="AlphaFoldDB" id="A0A0C2XGX2"/>
<organism evidence="1 2">
    <name type="scientific">Serendipita vermifera MAFF 305830</name>
    <dbReference type="NCBI Taxonomy" id="933852"/>
    <lineage>
        <taxon>Eukaryota</taxon>
        <taxon>Fungi</taxon>
        <taxon>Dikarya</taxon>
        <taxon>Basidiomycota</taxon>
        <taxon>Agaricomycotina</taxon>
        <taxon>Agaricomycetes</taxon>
        <taxon>Sebacinales</taxon>
        <taxon>Serendipitaceae</taxon>
        <taxon>Serendipita</taxon>
    </lineage>
</organism>
<reference evidence="2" key="2">
    <citation type="submission" date="2015-01" db="EMBL/GenBank/DDBJ databases">
        <title>Evolutionary Origins and Diversification of the Mycorrhizal Mutualists.</title>
        <authorList>
            <consortium name="DOE Joint Genome Institute"/>
            <consortium name="Mycorrhizal Genomics Consortium"/>
            <person name="Kohler A."/>
            <person name="Kuo A."/>
            <person name="Nagy L.G."/>
            <person name="Floudas D."/>
            <person name="Copeland A."/>
            <person name="Barry K.W."/>
            <person name="Cichocki N."/>
            <person name="Veneault-Fourrey C."/>
            <person name="LaButti K."/>
            <person name="Lindquist E.A."/>
            <person name="Lipzen A."/>
            <person name="Lundell T."/>
            <person name="Morin E."/>
            <person name="Murat C."/>
            <person name="Riley R."/>
            <person name="Ohm R."/>
            <person name="Sun H."/>
            <person name="Tunlid A."/>
            <person name="Henrissat B."/>
            <person name="Grigoriev I.V."/>
            <person name="Hibbett D.S."/>
            <person name="Martin F."/>
        </authorList>
    </citation>
    <scope>NUCLEOTIDE SEQUENCE [LARGE SCALE GENOMIC DNA]</scope>
    <source>
        <strain evidence="2">MAFF 305830</strain>
    </source>
</reference>
<gene>
    <name evidence="1" type="ORF">M408DRAFT_23762</name>
</gene>
<accession>A0A0C2XGX2</accession>
<protein>
    <submittedName>
        <fullName evidence="1">Uncharacterized protein</fullName>
    </submittedName>
</protein>
<evidence type="ECO:0000313" key="2">
    <source>
        <dbReference type="Proteomes" id="UP000054097"/>
    </source>
</evidence>
<dbReference type="Proteomes" id="UP000054097">
    <property type="component" value="Unassembled WGS sequence"/>
</dbReference>
<proteinExistence type="predicted"/>